<sequence length="317" mass="36782">MISEHAFAFTVFTPSYNRRHTLARVYESLRAQTFRDFEWLIVDDGSTDGTGDLVAEWAQTADFAIRYIYQPNGGKNTTYRPALEAARGMLFLTLDSDDECVPEALERFKHHWDAIPETEREAFSAVTALCRTPDGRLVGDLFPSAVFDSDSLELLYRYKVQGEKWGFHRVDVLRQYPFPTFEKCKYVPEGVIWQAIARRYKTRFVNEYLRTYHMETVNSFTTSVGTSSKYAAGYLYYFTAILNEDLKWAWYDPKSFFKSAANYTRFSLHEKLGIVSQARALRGLKVRLLWLGTFPVGVALYLRDCRREKRLRMAAQA</sequence>
<keyword evidence="3" id="KW-1185">Reference proteome</keyword>
<dbReference type="PANTHER" id="PTHR22916">
    <property type="entry name" value="GLYCOSYLTRANSFERASE"/>
    <property type="match status" value="1"/>
</dbReference>
<dbReference type="InterPro" id="IPR029044">
    <property type="entry name" value="Nucleotide-diphossugar_trans"/>
</dbReference>
<reference evidence="2 3" key="1">
    <citation type="submission" date="2012-02" db="EMBL/GenBank/DDBJ databases">
        <title>Complete sequence of chromosome of Singulisphaera acidiphila DSM 18658.</title>
        <authorList>
            <consortium name="US DOE Joint Genome Institute (JGI-PGF)"/>
            <person name="Lucas S."/>
            <person name="Copeland A."/>
            <person name="Lapidus A."/>
            <person name="Glavina del Rio T."/>
            <person name="Dalin E."/>
            <person name="Tice H."/>
            <person name="Bruce D."/>
            <person name="Goodwin L."/>
            <person name="Pitluck S."/>
            <person name="Peters L."/>
            <person name="Ovchinnikova G."/>
            <person name="Chertkov O."/>
            <person name="Kyrpides N."/>
            <person name="Mavromatis K."/>
            <person name="Ivanova N."/>
            <person name="Brettin T."/>
            <person name="Detter J.C."/>
            <person name="Han C."/>
            <person name="Larimer F."/>
            <person name="Land M."/>
            <person name="Hauser L."/>
            <person name="Markowitz V."/>
            <person name="Cheng J.-F."/>
            <person name="Hugenholtz P."/>
            <person name="Woyke T."/>
            <person name="Wu D."/>
            <person name="Tindall B."/>
            <person name="Pomrenke H."/>
            <person name="Brambilla E."/>
            <person name="Klenk H.-P."/>
            <person name="Eisen J.A."/>
        </authorList>
    </citation>
    <scope>NUCLEOTIDE SEQUENCE [LARGE SCALE GENOMIC DNA]</scope>
    <source>
        <strain evidence="3">ATCC BAA-1392 / DSM 18658 / VKM B-2454 / MOB10</strain>
    </source>
</reference>
<dbReference type="Proteomes" id="UP000010798">
    <property type="component" value="Chromosome"/>
</dbReference>
<dbReference type="GO" id="GO:0016758">
    <property type="term" value="F:hexosyltransferase activity"/>
    <property type="evidence" value="ECO:0007669"/>
    <property type="project" value="UniProtKB-ARBA"/>
</dbReference>
<dbReference type="KEGG" id="saci:Sinac_3905"/>
<keyword evidence="2" id="KW-0808">Transferase</keyword>
<proteinExistence type="predicted"/>
<dbReference type="HOGENOM" id="CLU_074336_0_0_0"/>
<protein>
    <submittedName>
        <fullName evidence="2">Glycosyl transferase</fullName>
    </submittedName>
</protein>
<dbReference type="SUPFAM" id="SSF53448">
    <property type="entry name" value="Nucleotide-diphospho-sugar transferases"/>
    <property type="match status" value="1"/>
</dbReference>
<dbReference type="OrthoDB" id="9772170at2"/>
<evidence type="ECO:0000259" key="1">
    <source>
        <dbReference type="Pfam" id="PF00535"/>
    </source>
</evidence>
<dbReference type="STRING" id="886293.Sinac_3905"/>
<organism evidence="2 3">
    <name type="scientific">Singulisphaera acidiphila (strain ATCC BAA-1392 / DSM 18658 / VKM B-2454 / MOB10)</name>
    <dbReference type="NCBI Taxonomy" id="886293"/>
    <lineage>
        <taxon>Bacteria</taxon>
        <taxon>Pseudomonadati</taxon>
        <taxon>Planctomycetota</taxon>
        <taxon>Planctomycetia</taxon>
        <taxon>Isosphaerales</taxon>
        <taxon>Isosphaeraceae</taxon>
        <taxon>Singulisphaera</taxon>
    </lineage>
</organism>
<gene>
    <name evidence="2" type="ordered locus">Sinac_3905</name>
</gene>
<accession>L0DH40</accession>
<dbReference type="EMBL" id="CP003364">
    <property type="protein sequence ID" value="AGA28133.1"/>
    <property type="molecule type" value="Genomic_DNA"/>
</dbReference>
<dbReference type="CDD" id="cd00761">
    <property type="entry name" value="Glyco_tranf_GTA_type"/>
    <property type="match status" value="1"/>
</dbReference>
<dbReference type="RefSeq" id="WP_015247267.1">
    <property type="nucleotide sequence ID" value="NC_019892.1"/>
</dbReference>
<feature type="domain" description="Glycosyltransferase 2-like" evidence="1">
    <location>
        <begin position="10"/>
        <end position="114"/>
    </location>
</feature>
<evidence type="ECO:0000313" key="2">
    <source>
        <dbReference type="EMBL" id="AGA28133.1"/>
    </source>
</evidence>
<evidence type="ECO:0000313" key="3">
    <source>
        <dbReference type="Proteomes" id="UP000010798"/>
    </source>
</evidence>
<dbReference type="AlphaFoldDB" id="L0DH40"/>
<name>L0DH40_SINAD</name>
<dbReference type="InterPro" id="IPR001173">
    <property type="entry name" value="Glyco_trans_2-like"/>
</dbReference>
<dbReference type="eggNOG" id="COG0463">
    <property type="taxonomic scope" value="Bacteria"/>
</dbReference>
<dbReference type="Pfam" id="PF00535">
    <property type="entry name" value="Glycos_transf_2"/>
    <property type="match status" value="1"/>
</dbReference>
<dbReference type="Gene3D" id="3.90.550.10">
    <property type="entry name" value="Spore Coat Polysaccharide Biosynthesis Protein SpsA, Chain A"/>
    <property type="match status" value="1"/>
</dbReference>